<gene>
    <name evidence="1" type="ORF">E4582_02430</name>
</gene>
<comment type="caution">
    <text evidence="1">The sequence shown here is derived from an EMBL/GenBank/DDBJ whole genome shotgun (WGS) entry which is preliminary data.</text>
</comment>
<organism evidence="1 2">
    <name type="scientific">Luteimonas yindakuii</name>
    <dbReference type="NCBI Taxonomy" id="2565782"/>
    <lineage>
        <taxon>Bacteria</taxon>
        <taxon>Pseudomonadati</taxon>
        <taxon>Pseudomonadota</taxon>
        <taxon>Gammaproteobacteria</taxon>
        <taxon>Lysobacterales</taxon>
        <taxon>Lysobacteraceae</taxon>
        <taxon>Luteimonas</taxon>
    </lineage>
</organism>
<dbReference type="Proteomes" id="UP000298681">
    <property type="component" value="Unassembled WGS sequence"/>
</dbReference>
<dbReference type="RefSeq" id="WP_134673125.1">
    <property type="nucleotide sequence ID" value="NZ_SPUH01000001.1"/>
</dbReference>
<dbReference type="Gene3D" id="2.60.200.60">
    <property type="match status" value="1"/>
</dbReference>
<sequence length="86" mass="8795">MSRPIIVIGDRIDHGGSVVSGTQASDITGTPIARIGDRVVCQRHGPTTIASGDPTLIVDGQPVARHGDRTACGGTLLSSQSTAFVD</sequence>
<protein>
    <submittedName>
        <fullName evidence="1">PAAR domain-containing protein</fullName>
    </submittedName>
</protein>
<proteinExistence type="predicted"/>
<dbReference type="Pfam" id="PF05488">
    <property type="entry name" value="PAAR_motif"/>
    <property type="match status" value="1"/>
</dbReference>
<reference evidence="1 2" key="1">
    <citation type="submission" date="2019-01" db="EMBL/GenBank/DDBJ databases">
        <authorList>
            <person name="Zhang S."/>
        </authorList>
    </citation>
    <scope>NUCLEOTIDE SEQUENCE [LARGE SCALE GENOMIC DNA]</scope>
    <source>
        <strain evidence="1 2">1626</strain>
    </source>
</reference>
<dbReference type="AlphaFoldDB" id="A0A4Z1R2L0"/>
<name>A0A4Z1R2L0_9GAMM</name>
<accession>A0A4Z1R2L0</accession>
<dbReference type="CDD" id="cd14744">
    <property type="entry name" value="PAAR_CT_2"/>
    <property type="match status" value="1"/>
</dbReference>
<evidence type="ECO:0000313" key="1">
    <source>
        <dbReference type="EMBL" id="TKS53740.1"/>
    </source>
</evidence>
<evidence type="ECO:0000313" key="2">
    <source>
        <dbReference type="Proteomes" id="UP000298681"/>
    </source>
</evidence>
<keyword evidence="2" id="KW-1185">Reference proteome</keyword>
<dbReference type="InterPro" id="IPR008727">
    <property type="entry name" value="PAAR_motif"/>
</dbReference>
<dbReference type="EMBL" id="SPUH01000001">
    <property type="protein sequence ID" value="TKS53740.1"/>
    <property type="molecule type" value="Genomic_DNA"/>
</dbReference>